<dbReference type="PANTHER" id="PTHR11088:SF59">
    <property type="entry name" value="ADENYLATE ISOPENTENYLTRANSFERASE"/>
    <property type="match status" value="1"/>
</dbReference>
<accession>A0AA88A1F7</accession>
<keyword evidence="5" id="KW-0067">ATP-binding</keyword>
<evidence type="ECO:0000256" key="8">
    <source>
        <dbReference type="ARBA" id="ARBA00052386"/>
    </source>
</evidence>
<dbReference type="SUPFAM" id="SSF52540">
    <property type="entry name" value="P-loop containing nucleoside triphosphate hydrolases"/>
    <property type="match status" value="1"/>
</dbReference>
<dbReference type="Gene3D" id="3.40.50.300">
    <property type="entry name" value="P-loop containing nucleotide triphosphate hydrolases"/>
    <property type="match status" value="1"/>
</dbReference>
<evidence type="ECO:0000313" key="12">
    <source>
        <dbReference type="EMBL" id="GMN37453.1"/>
    </source>
</evidence>
<dbReference type="AlphaFoldDB" id="A0AA88A1F7"/>
<evidence type="ECO:0000256" key="7">
    <source>
        <dbReference type="ARBA" id="ARBA00051744"/>
    </source>
</evidence>
<evidence type="ECO:0000256" key="9">
    <source>
        <dbReference type="ARBA" id="ARBA00055191"/>
    </source>
</evidence>
<evidence type="ECO:0000313" key="13">
    <source>
        <dbReference type="Proteomes" id="UP001187192"/>
    </source>
</evidence>
<dbReference type="GO" id="GO:0052622">
    <property type="term" value="F:ATP/ADP dimethylallyltransferase activity"/>
    <property type="evidence" value="ECO:0007669"/>
    <property type="project" value="UniProtKB-EC"/>
</dbReference>
<dbReference type="FunFam" id="1.10.287.890:FF:000002">
    <property type="entry name" value="Adenylate isopentenyltransferase 5, chloroplastic"/>
    <property type="match status" value="1"/>
</dbReference>
<reference evidence="12" key="1">
    <citation type="submission" date="2023-07" db="EMBL/GenBank/DDBJ databases">
        <title>draft genome sequence of fig (Ficus carica).</title>
        <authorList>
            <person name="Takahashi T."/>
            <person name="Nishimura K."/>
        </authorList>
    </citation>
    <scope>NUCLEOTIDE SEQUENCE</scope>
</reference>
<dbReference type="Gene3D" id="1.10.287.890">
    <property type="entry name" value="Crystal structure of tRNA isopentenylpyrophosphate transferase (bh2366) domain"/>
    <property type="match status" value="1"/>
</dbReference>
<keyword evidence="13" id="KW-1185">Reference proteome</keyword>
<dbReference type="EC" id="2.5.1.112" evidence="10"/>
<sequence length="300" mass="33841">MGATGTGKSKLSVDIATRFPAEIVNSDKIQFYEGLDIVTNKLRESERGGVPHHLLGFISNPNAEFSAEDFCCQVNHSITSIIERGHTPVIVGGSNSYLEALVDADFRAKFSSCFIWLDVKLSVLFDYVDERVDQMVEAGLVDEIRQFFAPGLDYSRGIHRAIGVAEMEKYFLAEKQLVEDGGDGVDKEGLLRAAIEETKLNTQALVRRQLEKIRRLRDELGWKIHRIDPTAVHERRGVGAAKEAAWEEFVLKPSLKIVGEFFKDEQMMSSDEDKEEKMMKNEENINNKKQFRSSSPIVVL</sequence>
<comment type="similarity">
    <text evidence="1">Belongs to the IPP transferase family.</text>
</comment>
<keyword evidence="3" id="KW-0203">Cytokinin biosynthesis</keyword>
<dbReference type="Pfam" id="PF01715">
    <property type="entry name" value="IPPT"/>
    <property type="match status" value="2"/>
</dbReference>
<protein>
    <recommendedName>
        <fullName evidence="10">adenylate dimethylallyltransferase (ADP/ATP-dependent)</fullName>
        <ecNumber evidence="10">2.5.1.112</ecNumber>
    </recommendedName>
</protein>
<dbReference type="GO" id="GO:0006400">
    <property type="term" value="P:tRNA modification"/>
    <property type="evidence" value="ECO:0007669"/>
    <property type="project" value="TreeGrafter"/>
</dbReference>
<dbReference type="InterPro" id="IPR027417">
    <property type="entry name" value="P-loop_NTPase"/>
</dbReference>
<dbReference type="GO" id="GO:0009824">
    <property type="term" value="F:AMP dimethylallyltransferase activity"/>
    <property type="evidence" value="ECO:0007669"/>
    <property type="project" value="UniProtKB-ARBA"/>
</dbReference>
<evidence type="ECO:0000256" key="2">
    <source>
        <dbReference type="ARBA" id="ARBA00022679"/>
    </source>
</evidence>
<evidence type="ECO:0000256" key="11">
    <source>
        <dbReference type="SAM" id="MobiDB-lite"/>
    </source>
</evidence>
<proteinExistence type="inferred from homology"/>
<dbReference type="Proteomes" id="UP001187192">
    <property type="component" value="Unassembled WGS sequence"/>
</dbReference>
<comment type="catalytic activity">
    <reaction evidence="8">
        <text>dimethylallyl diphosphate + ADP = N(6)-(dimethylallyl)adenosine 5'-diphosphate + diphosphate</text>
        <dbReference type="Rhea" id="RHEA:36327"/>
        <dbReference type="ChEBI" id="CHEBI:33019"/>
        <dbReference type="ChEBI" id="CHEBI:57623"/>
        <dbReference type="ChEBI" id="CHEBI:73533"/>
        <dbReference type="ChEBI" id="CHEBI:456216"/>
        <dbReference type="EC" id="2.5.1.112"/>
    </reaction>
</comment>
<feature type="region of interest" description="Disordered" evidence="11">
    <location>
        <begin position="268"/>
        <end position="300"/>
    </location>
</feature>
<dbReference type="PANTHER" id="PTHR11088">
    <property type="entry name" value="TRNA DIMETHYLALLYLTRANSFERASE"/>
    <property type="match status" value="1"/>
</dbReference>
<dbReference type="GO" id="GO:0052381">
    <property type="term" value="F:tRNA dimethylallyltransferase activity"/>
    <property type="evidence" value="ECO:0007669"/>
    <property type="project" value="TreeGrafter"/>
</dbReference>
<name>A0AA88A1F7_FICCA</name>
<feature type="compositionally biased region" description="Basic and acidic residues" evidence="11">
    <location>
        <begin position="275"/>
        <end position="286"/>
    </location>
</feature>
<dbReference type="EMBL" id="BTGU01000007">
    <property type="protein sequence ID" value="GMN37453.1"/>
    <property type="molecule type" value="Genomic_DNA"/>
</dbReference>
<dbReference type="GO" id="GO:0005524">
    <property type="term" value="F:ATP binding"/>
    <property type="evidence" value="ECO:0007669"/>
    <property type="project" value="UniProtKB-KW"/>
</dbReference>
<comment type="catalytic activity">
    <reaction evidence="7">
        <text>dimethylallyl diphosphate + ATP = N(6)-(dimethylallyl)adenosine 5'-triphosphate + diphosphate</text>
        <dbReference type="Rhea" id="RHEA:36331"/>
        <dbReference type="ChEBI" id="CHEBI:30616"/>
        <dbReference type="ChEBI" id="CHEBI:33019"/>
        <dbReference type="ChEBI" id="CHEBI:57623"/>
        <dbReference type="ChEBI" id="CHEBI:73532"/>
        <dbReference type="EC" id="2.5.1.112"/>
    </reaction>
</comment>
<keyword evidence="6" id="KW-0809">Transit peptide</keyword>
<gene>
    <name evidence="12" type="ORF">TIFTF001_006819</name>
</gene>
<evidence type="ECO:0000256" key="6">
    <source>
        <dbReference type="ARBA" id="ARBA00022946"/>
    </source>
</evidence>
<evidence type="ECO:0000256" key="4">
    <source>
        <dbReference type="ARBA" id="ARBA00022741"/>
    </source>
</evidence>
<evidence type="ECO:0000256" key="10">
    <source>
        <dbReference type="ARBA" id="ARBA00066838"/>
    </source>
</evidence>
<evidence type="ECO:0000256" key="5">
    <source>
        <dbReference type="ARBA" id="ARBA00022840"/>
    </source>
</evidence>
<organism evidence="12 13">
    <name type="scientific">Ficus carica</name>
    <name type="common">Common fig</name>
    <dbReference type="NCBI Taxonomy" id="3494"/>
    <lineage>
        <taxon>Eukaryota</taxon>
        <taxon>Viridiplantae</taxon>
        <taxon>Streptophyta</taxon>
        <taxon>Embryophyta</taxon>
        <taxon>Tracheophyta</taxon>
        <taxon>Spermatophyta</taxon>
        <taxon>Magnoliopsida</taxon>
        <taxon>eudicotyledons</taxon>
        <taxon>Gunneridae</taxon>
        <taxon>Pentapetalae</taxon>
        <taxon>rosids</taxon>
        <taxon>fabids</taxon>
        <taxon>Rosales</taxon>
        <taxon>Moraceae</taxon>
        <taxon>Ficeae</taxon>
        <taxon>Ficus</taxon>
    </lineage>
</organism>
<dbReference type="GO" id="GO:0009691">
    <property type="term" value="P:cytokinin biosynthetic process"/>
    <property type="evidence" value="ECO:0007669"/>
    <property type="project" value="UniProtKB-KW"/>
</dbReference>
<comment type="function">
    <text evidence="9">Involved in cytokinin biosynthesis. Catalyzes the transfer of an isopentenyl group from dimethylallyl diphosphate (DMAPP) to ATP and ADP.</text>
</comment>
<keyword evidence="2" id="KW-0808">Transferase</keyword>
<keyword evidence="4" id="KW-0547">Nucleotide-binding</keyword>
<dbReference type="GO" id="GO:0005739">
    <property type="term" value="C:mitochondrion"/>
    <property type="evidence" value="ECO:0007669"/>
    <property type="project" value="TreeGrafter"/>
</dbReference>
<evidence type="ECO:0000256" key="1">
    <source>
        <dbReference type="ARBA" id="ARBA00005842"/>
    </source>
</evidence>
<dbReference type="InterPro" id="IPR039657">
    <property type="entry name" value="Dimethylallyltransferase"/>
</dbReference>
<evidence type="ECO:0000256" key="3">
    <source>
        <dbReference type="ARBA" id="ARBA00022712"/>
    </source>
</evidence>
<comment type="caution">
    <text evidence="12">The sequence shown here is derived from an EMBL/GenBank/DDBJ whole genome shotgun (WGS) entry which is preliminary data.</text>
</comment>